<comment type="caution">
    <text evidence="1">The sequence shown here is derived from an EMBL/GenBank/DDBJ whole genome shotgun (WGS) entry which is preliminary data.</text>
</comment>
<dbReference type="AlphaFoldDB" id="A0A3S2UWW1"/>
<proteinExistence type="predicted"/>
<accession>A0A3S2UWW1</accession>
<name>A0A3S2UWW1_9SPHN</name>
<protein>
    <submittedName>
        <fullName evidence="1">Uncharacterized protein</fullName>
    </submittedName>
</protein>
<dbReference type="Proteomes" id="UP000282837">
    <property type="component" value="Unassembled WGS sequence"/>
</dbReference>
<keyword evidence="2" id="KW-1185">Reference proteome</keyword>
<evidence type="ECO:0000313" key="1">
    <source>
        <dbReference type="EMBL" id="RVU07148.1"/>
    </source>
</evidence>
<dbReference type="EMBL" id="SACO01000002">
    <property type="protein sequence ID" value="RVU07148.1"/>
    <property type="molecule type" value="Genomic_DNA"/>
</dbReference>
<reference evidence="1 2" key="1">
    <citation type="submission" date="2019-01" db="EMBL/GenBank/DDBJ databases">
        <authorList>
            <person name="Chen W.-M."/>
        </authorList>
    </citation>
    <scope>NUCLEOTIDE SEQUENCE [LARGE SCALE GENOMIC DNA]</scope>
    <source>
        <strain evidence="1 2">FSY-9</strain>
    </source>
</reference>
<dbReference type="OrthoDB" id="276174at2"/>
<gene>
    <name evidence="1" type="ORF">EOE18_04180</name>
</gene>
<dbReference type="RefSeq" id="WP_127706501.1">
    <property type="nucleotide sequence ID" value="NZ_SACO01000002.1"/>
</dbReference>
<sequence>MVQELGIAKLRLRRIKGFPWLIIDTKGAEVVGVWRILHAKQDRPALLGEDGAGAVAVGKVPLR</sequence>
<organism evidence="1 2">
    <name type="scientific">Novosphingobium umbonatum</name>
    <dbReference type="NCBI Taxonomy" id="1908524"/>
    <lineage>
        <taxon>Bacteria</taxon>
        <taxon>Pseudomonadati</taxon>
        <taxon>Pseudomonadota</taxon>
        <taxon>Alphaproteobacteria</taxon>
        <taxon>Sphingomonadales</taxon>
        <taxon>Sphingomonadaceae</taxon>
        <taxon>Novosphingobium</taxon>
    </lineage>
</organism>
<evidence type="ECO:0000313" key="2">
    <source>
        <dbReference type="Proteomes" id="UP000282837"/>
    </source>
</evidence>